<protein>
    <submittedName>
        <fullName evidence="1">Uncharacterized protein</fullName>
    </submittedName>
</protein>
<organism evidence="1 2">
    <name type="scientific">Dreissena polymorpha</name>
    <name type="common">Zebra mussel</name>
    <name type="synonym">Mytilus polymorpha</name>
    <dbReference type="NCBI Taxonomy" id="45954"/>
    <lineage>
        <taxon>Eukaryota</taxon>
        <taxon>Metazoa</taxon>
        <taxon>Spiralia</taxon>
        <taxon>Lophotrochozoa</taxon>
        <taxon>Mollusca</taxon>
        <taxon>Bivalvia</taxon>
        <taxon>Autobranchia</taxon>
        <taxon>Heteroconchia</taxon>
        <taxon>Euheterodonta</taxon>
        <taxon>Imparidentia</taxon>
        <taxon>Neoheterodontei</taxon>
        <taxon>Myida</taxon>
        <taxon>Dreissenoidea</taxon>
        <taxon>Dreissenidae</taxon>
        <taxon>Dreissena</taxon>
    </lineage>
</organism>
<proteinExistence type="predicted"/>
<name>A0A9D4N7F5_DREPO</name>
<reference evidence="1" key="2">
    <citation type="submission" date="2020-11" db="EMBL/GenBank/DDBJ databases">
        <authorList>
            <person name="McCartney M.A."/>
            <person name="Auch B."/>
            <person name="Kono T."/>
            <person name="Mallez S."/>
            <person name="Becker A."/>
            <person name="Gohl D.M."/>
            <person name="Silverstein K.A.T."/>
            <person name="Koren S."/>
            <person name="Bechman K.B."/>
            <person name="Herman A."/>
            <person name="Abrahante J.E."/>
            <person name="Garbe J."/>
        </authorList>
    </citation>
    <scope>NUCLEOTIDE SEQUENCE</scope>
    <source>
        <strain evidence="1">Duluth1</strain>
        <tissue evidence="1">Whole animal</tissue>
    </source>
</reference>
<keyword evidence="2" id="KW-1185">Reference proteome</keyword>
<dbReference type="Proteomes" id="UP000828390">
    <property type="component" value="Unassembled WGS sequence"/>
</dbReference>
<accession>A0A9D4N7F5</accession>
<reference evidence="1" key="1">
    <citation type="journal article" date="2019" name="bioRxiv">
        <title>The Genome of the Zebra Mussel, Dreissena polymorpha: A Resource for Invasive Species Research.</title>
        <authorList>
            <person name="McCartney M.A."/>
            <person name="Auch B."/>
            <person name="Kono T."/>
            <person name="Mallez S."/>
            <person name="Zhang Y."/>
            <person name="Obille A."/>
            <person name="Becker A."/>
            <person name="Abrahante J.E."/>
            <person name="Garbe J."/>
            <person name="Badalamenti J.P."/>
            <person name="Herman A."/>
            <person name="Mangelson H."/>
            <person name="Liachko I."/>
            <person name="Sullivan S."/>
            <person name="Sone E.D."/>
            <person name="Koren S."/>
            <person name="Silverstein K.A.T."/>
            <person name="Beckman K.B."/>
            <person name="Gohl D.M."/>
        </authorList>
    </citation>
    <scope>NUCLEOTIDE SEQUENCE</scope>
    <source>
        <strain evidence="1">Duluth1</strain>
        <tissue evidence="1">Whole animal</tissue>
    </source>
</reference>
<dbReference type="EMBL" id="JAIWYP010000001">
    <property type="protein sequence ID" value="KAH3888639.1"/>
    <property type="molecule type" value="Genomic_DNA"/>
</dbReference>
<evidence type="ECO:0000313" key="2">
    <source>
        <dbReference type="Proteomes" id="UP000828390"/>
    </source>
</evidence>
<comment type="caution">
    <text evidence="1">The sequence shown here is derived from an EMBL/GenBank/DDBJ whole genome shotgun (WGS) entry which is preliminary data.</text>
</comment>
<evidence type="ECO:0000313" key="1">
    <source>
        <dbReference type="EMBL" id="KAH3888639.1"/>
    </source>
</evidence>
<sequence>MLGVVSPEQRIHLHCFQGDMEVLRTFLNSFPNTYVGYTHNVDDLSEDAAMALR</sequence>
<gene>
    <name evidence="1" type="ORF">DPMN_012679</name>
</gene>
<dbReference type="AlphaFoldDB" id="A0A9D4N7F5"/>